<feature type="non-terminal residue" evidence="2">
    <location>
        <position position="386"/>
    </location>
</feature>
<dbReference type="Gene3D" id="2.30.30.380">
    <property type="entry name" value="Zn-finger domain of Sec23/24"/>
    <property type="match status" value="1"/>
</dbReference>
<dbReference type="OrthoDB" id="49016at2759"/>
<dbReference type="EMBL" id="SNRW01004357">
    <property type="protein sequence ID" value="KAA6387484.1"/>
    <property type="molecule type" value="Genomic_DNA"/>
</dbReference>
<dbReference type="AlphaFoldDB" id="A0A5J4VXU5"/>
<evidence type="ECO:0000313" key="3">
    <source>
        <dbReference type="Proteomes" id="UP000324800"/>
    </source>
</evidence>
<sequence length="386" mass="42932">MAYVSPFAPLIQAGTELICPFYEVTNQVENIMHNLIGMDFVEMLMIDLNFTMVFAIDCSSAAVEYGFTDASFSSLIFGLKKVYKNQKSSKGLFDATNIRGCTIAFSSRIHIFRIQKVSSQPRLKDSSSYKYSVHVCTDPYETQPPVQIQSYPIIGECIDTIRIVLSSIPAMFAPIYPITDQRKGLSIKTAALTNVFISLETGTGNKQSQSASTNIPSGTFVQQVPYQQSSSSSSESQQFPPPSFSPVKSVVDKKGGDELFCSAIDEDKAFLVEFTIEKDLIEQGKESGSNQGYKGNSGLLKSNVFIQIAIRYNSLYYILLGIIRAPKILGPSVHSYLVKCKKNDLLCYETKLFIEYQCKCEIGEEGERTKYQKVDDLKGDPLSEKK</sequence>
<feature type="compositionally biased region" description="Low complexity" evidence="1">
    <location>
        <begin position="226"/>
        <end position="238"/>
    </location>
</feature>
<organism evidence="2 3">
    <name type="scientific">Streblomastix strix</name>
    <dbReference type="NCBI Taxonomy" id="222440"/>
    <lineage>
        <taxon>Eukaryota</taxon>
        <taxon>Metamonada</taxon>
        <taxon>Preaxostyla</taxon>
        <taxon>Oxymonadida</taxon>
        <taxon>Streblomastigidae</taxon>
        <taxon>Streblomastix</taxon>
    </lineage>
</organism>
<evidence type="ECO:0000256" key="1">
    <source>
        <dbReference type="SAM" id="MobiDB-lite"/>
    </source>
</evidence>
<evidence type="ECO:0000313" key="2">
    <source>
        <dbReference type="EMBL" id="KAA6387484.1"/>
    </source>
</evidence>
<dbReference type="Gene3D" id="3.40.50.410">
    <property type="entry name" value="von Willebrand factor, type A domain"/>
    <property type="match status" value="1"/>
</dbReference>
<feature type="region of interest" description="Disordered" evidence="1">
    <location>
        <begin position="226"/>
        <end position="248"/>
    </location>
</feature>
<name>A0A5J4VXU5_9EUKA</name>
<protein>
    <submittedName>
        <fullName evidence="2">Uncharacterized protein</fullName>
    </submittedName>
</protein>
<dbReference type="InterPro" id="IPR036465">
    <property type="entry name" value="vWFA_dom_sf"/>
</dbReference>
<dbReference type="SUPFAM" id="SSF53300">
    <property type="entry name" value="vWA-like"/>
    <property type="match status" value="1"/>
</dbReference>
<dbReference type="Proteomes" id="UP000324800">
    <property type="component" value="Unassembled WGS sequence"/>
</dbReference>
<proteinExistence type="predicted"/>
<comment type="caution">
    <text evidence="2">The sequence shown here is derived from an EMBL/GenBank/DDBJ whole genome shotgun (WGS) entry which is preliminary data.</text>
</comment>
<reference evidence="2 3" key="1">
    <citation type="submission" date="2019-03" db="EMBL/GenBank/DDBJ databases">
        <title>Single cell metagenomics reveals metabolic interactions within the superorganism composed of flagellate Streblomastix strix and complex community of Bacteroidetes bacteria on its surface.</title>
        <authorList>
            <person name="Treitli S.C."/>
            <person name="Kolisko M."/>
            <person name="Husnik F."/>
            <person name="Keeling P."/>
            <person name="Hampl V."/>
        </authorList>
    </citation>
    <scope>NUCLEOTIDE SEQUENCE [LARGE SCALE GENOMIC DNA]</scope>
    <source>
        <strain evidence="2">ST1C</strain>
    </source>
</reference>
<accession>A0A5J4VXU5</accession>
<gene>
    <name evidence="2" type="ORF">EZS28_016988</name>
</gene>